<dbReference type="Gene3D" id="3.20.20.70">
    <property type="entry name" value="Aldolase class I"/>
    <property type="match status" value="1"/>
</dbReference>
<proteinExistence type="predicted"/>
<dbReference type="PANTHER" id="PTHR32332:SF20">
    <property type="entry name" value="2-NITROPROPANE DIOXYGENASE-LIKE PROTEIN"/>
    <property type="match status" value="1"/>
</dbReference>
<dbReference type="GO" id="GO:0018580">
    <property type="term" value="F:nitronate monooxygenase activity"/>
    <property type="evidence" value="ECO:0007669"/>
    <property type="project" value="InterPro"/>
</dbReference>
<reference evidence="4 5" key="1">
    <citation type="submission" date="2017-12" db="EMBL/GenBank/DDBJ databases">
        <title>Sequencing, de novo assembly and annotation of complete genome of a new Thraustochytrid species, strain FCC1311.</title>
        <authorList>
            <person name="Sedici K."/>
            <person name="Godart F."/>
            <person name="Aiese Cigliano R."/>
            <person name="Sanseverino W."/>
            <person name="Barakat M."/>
            <person name="Ortet P."/>
            <person name="Marechal E."/>
            <person name="Cagnac O."/>
            <person name="Amato A."/>
        </authorList>
    </citation>
    <scope>NUCLEOTIDE SEQUENCE [LARGE SCALE GENOMIC DNA]</scope>
</reference>
<dbReference type="CDD" id="cd04730">
    <property type="entry name" value="NPD_like"/>
    <property type="match status" value="1"/>
</dbReference>
<evidence type="ECO:0000313" key="4">
    <source>
        <dbReference type="EMBL" id="GBG28130.1"/>
    </source>
</evidence>
<name>A0A2R5GAV3_9STRA</name>
<dbReference type="OrthoDB" id="10265891at2759"/>
<dbReference type="AlphaFoldDB" id="A0A2R5GAV3"/>
<keyword evidence="5" id="KW-1185">Reference proteome</keyword>
<dbReference type="InParanoid" id="A0A2R5GAV3"/>
<evidence type="ECO:0000313" key="5">
    <source>
        <dbReference type="Proteomes" id="UP000241890"/>
    </source>
</evidence>
<dbReference type="InterPro" id="IPR004136">
    <property type="entry name" value="NMO"/>
</dbReference>
<dbReference type="InterPro" id="IPR013785">
    <property type="entry name" value="Aldolase_TIM"/>
</dbReference>
<dbReference type="Proteomes" id="UP000241890">
    <property type="component" value="Unassembled WGS sequence"/>
</dbReference>
<evidence type="ECO:0000256" key="3">
    <source>
        <dbReference type="ARBA" id="ARBA00023002"/>
    </source>
</evidence>
<dbReference type="SUPFAM" id="SSF51412">
    <property type="entry name" value="Inosine monophosphate dehydrogenase (IMPDH)"/>
    <property type="match status" value="1"/>
</dbReference>
<gene>
    <name evidence="4" type="ORF">FCC1311_043532</name>
</gene>
<evidence type="ECO:0000256" key="1">
    <source>
        <dbReference type="ARBA" id="ARBA00022630"/>
    </source>
</evidence>
<dbReference type="Pfam" id="PF03060">
    <property type="entry name" value="NMO"/>
    <property type="match status" value="2"/>
</dbReference>
<accession>A0A2R5GAV3</accession>
<keyword evidence="3" id="KW-0560">Oxidoreductase</keyword>
<dbReference type="PANTHER" id="PTHR32332">
    <property type="entry name" value="2-NITROPROPANE DIOXYGENASE"/>
    <property type="match status" value="1"/>
</dbReference>
<keyword evidence="1" id="KW-0285">Flavoprotein</keyword>
<protein>
    <submittedName>
        <fullName evidence="4">Nitronate monooxygenase</fullName>
    </submittedName>
</protein>
<organism evidence="4 5">
    <name type="scientific">Hondaea fermentalgiana</name>
    <dbReference type="NCBI Taxonomy" id="2315210"/>
    <lineage>
        <taxon>Eukaryota</taxon>
        <taxon>Sar</taxon>
        <taxon>Stramenopiles</taxon>
        <taxon>Bigyra</taxon>
        <taxon>Labyrinthulomycetes</taxon>
        <taxon>Thraustochytrida</taxon>
        <taxon>Thraustochytriidae</taxon>
        <taxon>Hondaea</taxon>
    </lineage>
</organism>
<evidence type="ECO:0000256" key="2">
    <source>
        <dbReference type="ARBA" id="ARBA00022643"/>
    </source>
</evidence>
<sequence>MGLRTKLTEALGIEAPIIQGGMQYVGYAEMAAAVSNAGALGIITGLTQPTPEDLRKEIRKCRSLTDKPFGVNIAILPMLIPADYDAYVRVICEEKVAAIEITGGSPRKYMAQLREAGIVVIHKSATIKHALKAQKDGVDFIEIAGFESAIAGRSSEDDVTTWVLVTKALEVLDTPLIVSGSATGRQLAGALALGASGLTMGTRFLATQECPIHENVKKFIADPANDELSTTLVLRTLNNATRVSKNTVAKQILSIEADDTIDNKEAFKLASGMKAKSMFRETGDVQGAMWSCGQSVGLINDIPTCKELVDRLVSQAEARLQNAYSFVVSPGSKL</sequence>
<keyword evidence="4" id="KW-0503">Monooxygenase</keyword>
<keyword evidence="2" id="KW-0288">FMN</keyword>
<comment type="caution">
    <text evidence="4">The sequence shown here is derived from an EMBL/GenBank/DDBJ whole genome shotgun (WGS) entry which is preliminary data.</text>
</comment>
<dbReference type="EMBL" id="BEYU01000039">
    <property type="protein sequence ID" value="GBG28130.1"/>
    <property type="molecule type" value="Genomic_DNA"/>
</dbReference>